<dbReference type="PIRSF" id="PIRSF021292">
    <property type="entry name" value="Competence_ComGD"/>
    <property type="match status" value="1"/>
</dbReference>
<keyword evidence="2" id="KW-0178">Competence</keyword>
<reference evidence="4 5" key="1">
    <citation type="submission" date="2016-10" db="EMBL/GenBank/DDBJ databases">
        <authorList>
            <person name="de Groot N.N."/>
        </authorList>
    </citation>
    <scope>NUCLEOTIDE SEQUENCE [LARGE SCALE GENOMIC DNA]</scope>
    <source>
        <strain evidence="4 5">CGMCC 1.10434</strain>
    </source>
</reference>
<evidence type="ECO:0000256" key="1">
    <source>
        <dbReference type="ARBA" id="ARBA00004241"/>
    </source>
</evidence>
<name>A0A1H8HDV2_9BACI</name>
<dbReference type="OrthoDB" id="1653576at2"/>
<accession>A0A1H8HDV2</accession>
<feature type="transmembrane region" description="Helical" evidence="3">
    <location>
        <begin position="12"/>
        <end position="33"/>
    </location>
</feature>
<dbReference type="STRING" id="872970.SAMN04488134_101322"/>
<evidence type="ECO:0000256" key="3">
    <source>
        <dbReference type="SAM" id="Phobius"/>
    </source>
</evidence>
<dbReference type="EMBL" id="FODJ01000001">
    <property type="protein sequence ID" value="SEN54462.1"/>
    <property type="molecule type" value="Genomic_DNA"/>
</dbReference>
<evidence type="ECO:0000313" key="4">
    <source>
        <dbReference type="EMBL" id="SEN54462.1"/>
    </source>
</evidence>
<dbReference type="InterPro" id="IPR016785">
    <property type="entry name" value="ComGD"/>
</dbReference>
<sequence length="147" mass="17073">MLTKREAGFSILELLLVLAIINIMLLISARAALTSIDHYRFQVWYQQFDLDVLYLQKRAMLNLPASSLQFIISQNRYGLWESPVNPPLFIREIPDNWQVSMRSLGNPLSFTSSGTVRRPGSMHIDTGKNQYHIYFPFGKGRQYYVKE</sequence>
<protein>
    <submittedName>
        <fullName evidence="4">Competence protein ComGD</fullName>
    </submittedName>
</protein>
<dbReference type="GO" id="GO:0030420">
    <property type="term" value="P:establishment of competence for transformation"/>
    <property type="evidence" value="ECO:0007669"/>
    <property type="project" value="UniProtKB-KW"/>
</dbReference>
<comment type="subcellular location">
    <subcellularLocation>
        <location evidence="1">Cell surface</location>
    </subcellularLocation>
</comment>
<dbReference type="SUPFAM" id="SSF54523">
    <property type="entry name" value="Pili subunits"/>
    <property type="match status" value="1"/>
</dbReference>
<dbReference type="InterPro" id="IPR045584">
    <property type="entry name" value="Pilin-like"/>
</dbReference>
<keyword evidence="3" id="KW-1133">Transmembrane helix</keyword>
<proteinExistence type="predicted"/>
<dbReference type="GO" id="GO:0009986">
    <property type="term" value="C:cell surface"/>
    <property type="evidence" value="ECO:0007669"/>
    <property type="project" value="UniProtKB-SubCell"/>
</dbReference>
<keyword evidence="5" id="KW-1185">Reference proteome</keyword>
<dbReference type="RefSeq" id="WP_091494032.1">
    <property type="nucleotide sequence ID" value="NZ_FODJ01000001.1"/>
</dbReference>
<keyword evidence="3" id="KW-0812">Transmembrane</keyword>
<organism evidence="4 5">
    <name type="scientific">Amphibacillus marinus</name>
    <dbReference type="NCBI Taxonomy" id="872970"/>
    <lineage>
        <taxon>Bacteria</taxon>
        <taxon>Bacillati</taxon>
        <taxon>Bacillota</taxon>
        <taxon>Bacilli</taxon>
        <taxon>Bacillales</taxon>
        <taxon>Bacillaceae</taxon>
        <taxon>Amphibacillus</taxon>
    </lineage>
</organism>
<dbReference type="Pfam" id="PF07963">
    <property type="entry name" value="N_methyl"/>
    <property type="match status" value="1"/>
</dbReference>
<keyword evidence="3" id="KW-0472">Membrane</keyword>
<dbReference type="InterPro" id="IPR012902">
    <property type="entry name" value="N_methyl_site"/>
</dbReference>
<evidence type="ECO:0000313" key="5">
    <source>
        <dbReference type="Proteomes" id="UP000199300"/>
    </source>
</evidence>
<gene>
    <name evidence="4" type="ORF">SAMN04488134_101322</name>
</gene>
<evidence type="ECO:0000256" key="2">
    <source>
        <dbReference type="ARBA" id="ARBA00023287"/>
    </source>
</evidence>
<dbReference type="Proteomes" id="UP000199300">
    <property type="component" value="Unassembled WGS sequence"/>
</dbReference>
<dbReference type="AlphaFoldDB" id="A0A1H8HDV2"/>